<evidence type="ECO:0000256" key="3">
    <source>
        <dbReference type="ARBA" id="ARBA00005077"/>
    </source>
</evidence>
<feature type="binding site" evidence="19">
    <location>
        <position position="847"/>
    </location>
    <ligand>
        <name>Mn(2+)</name>
        <dbReference type="ChEBI" id="CHEBI:29035"/>
        <label>3</label>
    </ligand>
</feature>
<comment type="subunit">
    <text evidence="18 19">Composed of two chains; the small (or glutamine) chain promotes the hydrolysis of glutamine to ammonia, which is used by the large (or ammonia) chain to synthesize carbamoyl phosphate. Tetramer of heterodimers (alpha,beta)4.</text>
</comment>
<dbReference type="PANTHER" id="PTHR11405">
    <property type="entry name" value="CARBAMOYLTRANSFERASE FAMILY MEMBER"/>
    <property type="match status" value="1"/>
</dbReference>
<keyword evidence="11 19" id="KW-0067">ATP-binding</keyword>
<feature type="binding site" evidence="19">
    <location>
        <position position="847"/>
    </location>
    <ligand>
        <name>ATP</name>
        <dbReference type="ChEBI" id="CHEBI:30616"/>
        <label>2</label>
    </ligand>
</feature>
<dbReference type="SUPFAM" id="SSF56059">
    <property type="entry name" value="Glutathione synthetase ATP-binding domain-like"/>
    <property type="match status" value="2"/>
</dbReference>
<comment type="caution">
    <text evidence="22">The sequence shown here is derived from an EMBL/GenBank/DDBJ whole genome shotgun (WGS) entry which is preliminary data.</text>
</comment>
<dbReference type="UniPathway" id="UPA00068">
    <property type="reaction ID" value="UER00171"/>
</dbReference>
<feature type="binding site" evidence="19">
    <location>
        <position position="721"/>
    </location>
    <ligand>
        <name>ATP</name>
        <dbReference type="ChEBI" id="CHEBI:30616"/>
        <label>2</label>
    </ligand>
</feature>
<feature type="domain" description="ATP-grasp" evidence="20">
    <location>
        <begin position="685"/>
        <end position="876"/>
    </location>
</feature>
<dbReference type="GO" id="GO:0005524">
    <property type="term" value="F:ATP binding"/>
    <property type="evidence" value="ECO:0007669"/>
    <property type="project" value="UniProtKB-UniRule"/>
</dbReference>
<feature type="binding site" evidence="19">
    <location>
        <position position="835"/>
    </location>
    <ligand>
        <name>Mn(2+)</name>
        <dbReference type="ChEBI" id="CHEBI:29035"/>
        <label>3</label>
    </ligand>
</feature>
<feature type="binding site" evidence="19">
    <location>
        <position position="792"/>
    </location>
    <ligand>
        <name>ATP</name>
        <dbReference type="ChEBI" id="CHEBI:30616"/>
        <label>2</label>
    </ligand>
</feature>
<evidence type="ECO:0000259" key="20">
    <source>
        <dbReference type="PROSITE" id="PS50975"/>
    </source>
</evidence>
<dbReference type="EC" id="6.3.4.16" evidence="19"/>
<dbReference type="InterPro" id="IPR011761">
    <property type="entry name" value="ATP-grasp"/>
</dbReference>
<feature type="binding site" evidence="19">
    <location>
        <position position="847"/>
    </location>
    <ligand>
        <name>Mn(2+)</name>
        <dbReference type="ChEBI" id="CHEBI:29035"/>
        <label>4</label>
    </ligand>
</feature>
<evidence type="ECO:0000256" key="18">
    <source>
        <dbReference type="ARBA" id="ARBA00062056"/>
    </source>
</evidence>
<feature type="binding site" evidence="19">
    <location>
        <position position="242"/>
    </location>
    <ligand>
        <name>ATP</name>
        <dbReference type="ChEBI" id="CHEBI:30616"/>
        <label>1</label>
    </ligand>
</feature>
<dbReference type="InterPro" id="IPR036914">
    <property type="entry name" value="MGS-like_dom_sf"/>
</dbReference>
<dbReference type="OrthoDB" id="9804197at2"/>
<dbReference type="InterPro" id="IPR005479">
    <property type="entry name" value="CPAse_ATP-bd"/>
</dbReference>
<evidence type="ECO:0000256" key="14">
    <source>
        <dbReference type="ARBA" id="ARBA00023211"/>
    </source>
</evidence>
<feature type="binding site" evidence="19">
    <location>
        <position position="208"/>
    </location>
    <ligand>
        <name>ATP</name>
        <dbReference type="ChEBI" id="CHEBI:30616"/>
        <label>1</label>
    </ligand>
</feature>
<reference evidence="22" key="1">
    <citation type="journal article" date="2014" name="Int. J. Syst. Evol. Microbiol.">
        <title>Complete genome sequence of Corynebacterium casei LMG S-19264T (=DSM 44701T), isolated from a smear-ripened cheese.</title>
        <authorList>
            <consortium name="US DOE Joint Genome Institute (JGI-PGF)"/>
            <person name="Walter F."/>
            <person name="Albersmeier A."/>
            <person name="Kalinowski J."/>
            <person name="Ruckert C."/>
        </authorList>
    </citation>
    <scope>NUCLEOTIDE SEQUENCE</scope>
    <source>
        <strain evidence="22">CGMCC 4.7679</strain>
    </source>
</reference>
<feature type="binding site" evidence="19">
    <location>
        <position position="299"/>
    </location>
    <ligand>
        <name>Mn(2+)</name>
        <dbReference type="ChEBI" id="CHEBI:29035"/>
        <label>1</label>
    </ligand>
</feature>
<comment type="catalytic activity">
    <reaction evidence="15 19">
        <text>hydrogencarbonate + NH4(+) + 2 ATP = carbamoyl phosphate + 2 ADP + phosphate + 2 H(+)</text>
        <dbReference type="Rhea" id="RHEA:18029"/>
        <dbReference type="ChEBI" id="CHEBI:15378"/>
        <dbReference type="ChEBI" id="CHEBI:17544"/>
        <dbReference type="ChEBI" id="CHEBI:28938"/>
        <dbReference type="ChEBI" id="CHEBI:30616"/>
        <dbReference type="ChEBI" id="CHEBI:43474"/>
        <dbReference type="ChEBI" id="CHEBI:58228"/>
        <dbReference type="ChEBI" id="CHEBI:456216"/>
        <dbReference type="EC" id="6.3.4.16"/>
    </reaction>
</comment>
<dbReference type="GO" id="GO:0004087">
    <property type="term" value="F:carbamoyl-phosphate synthase (ammonia) activity"/>
    <property type="evidence" value="ECO:0007669"/>
    <property type="project" value="UniProtKB-EC"/>
</dbReference>
<dbReference type="Gene3D" id="3.30.1490.20">
    <property type="entry name" value="ATP-grasp fold, A domain"/>
    <property type="match status" value="1"/>
</dbReference>
<dbReference type="EMBL" id="BNAV01000001">
    <property type="protein sequence ID" value="GHF38534.1"/>
    <property type="molecule type" value="Genomic_DNA"/>
</dbReference>
<comment type="cofactor">
    <cofactor evidence="1">
        <name>Mn(2+)</name>
        <dbReference type="ChEBI" id="CHEBI:29035"/>
    </cofactor>
</comment>
<dbReference type="Gene3D" id="3.40.50.1380">
    <property type="entry name" value="Methylglyoxal synthase-like domain"/>
    <property type="match status" value="1"/>
</dbReference>
<dbReference type="CDD" id="cd01424">
    <property type="entry name" value="MGS_CPS_II"/>
    <property type="match status" value="1"/>
</dbReference>
<dbReference type="Gene3D" id="3.30.470.20">
    <property type="entry name" value="ATP-grasp fold, B domain"/>
    <property type="match status" value="2"/>
</dbReference>
<dbReference type="SUPFAM" id="SSF52440">
    <property type="entry name" value="PreATP-grasp domain"/>
    <property type="match status" value="2"/>
</dbReference>
<evidence type="ECO:0000259" key="21">
    <source>
        <dbReference type="PROSITE" id="PS51855"/>
    </source>
</evidence>
<dbReference type="SMART" id="SM00851">
    <property type="entry name" value="MGS"/>
    <property type="match status" value="1"/>
</dbReference>
<keyword evidence="7 19" id="KW-0028">Amino-acid biosynthesis</keyword>
<dbReference type="InterPro" id="IPR058047">
    <property type="entry name" value="CPSase_preATP-grasp"/>
</dbReference>
<feature type="binding site" evidence="19">
    <location>
        <position position="301"/>
    </location>
    <ligand>
        <name>Mg(2+)</name>
        <dbReference type="ChEBI" id="CHEBI:18420"/>
        <label>2</label>
    </ligand>
</feature>
<dbReference type="Pfam" id="PF02142">
    <property type="entry name" value="MGS"/>
    <property type="match status" value="1"/>
</dbReference>
<gene>
    <name evidence="19 22" type="primary">carB</name>
    <name evidence="22" type="ORF">GCM10017566_09660</name>
</gene>
<feature type="binding site" evidence="19">
    <location>
        <position position="299"/>
    </location>
    <ligand>
        <name>Mg(2+)</name>
        <dbReference type="ChEBI" id="CHEBI:18420"/>
        <label>1</label>
    </ligand>
</feature>
<comment type="similarity">
    <text evidence="4 19">Belongs to the CarB family.</text>
</comment>
<evidence type="ECO:0000313" key="23">
    <source>
        <dbReference type="Proteomes" id="UP000658656"/>
    </source>
</evidence>
<comment type="domain">
    <text evidence="19">The large subunit is composed of 2 ATP-grasp domains that are involved in binding the 2 ATP molecules needed for carbamoyl phosphate synthesis. The N-terminal ATP-grasp domain (referred to as the carboxyphosphate synthetic component) catalyzes the ATP-dependent phosphorylation of hydrogencarbonate to carboxyphosphate and the subsequent nucleophilic attack by ammonia to form a carbamate intermediate. The C-terminal ATP-grasp domain (referred to as the carbamoyl phosphate synthetic component) then catalyzes the phosphorylation of carbamate with the second ATP to form the end product carbamoyl phosphate. The reactive and unstable enzyme intermediates are sequentially channeled from one active site to the next through the interior of the protein over a distance of at least 96 A.</text>
</comment>
<feature type="binding site" evidence="19">
    <location>
        <position position="760"/>
    </location>
    <ligand>
        <name>ATP</name>
        <dbReference type="ChEBI" id="CHEBI:30616"/>
        <label>2</label>
    </ligand>
</feature>
<feature type="region of interest" description="Carboxyphosphate synthetic domain" evidence="19">
    <location>
        <begin position="1"/>
        <end position="402"/>
    </location>
</feature>
<feature type="region of interest" description="Allosteric domain" evidence="19">
    <location>
        <begin position="958"/>
        <end position="1107"/>
    </location>
</feature>
<keyword evidence="5 19" id="KW-0055">Arginine biosynthesis</keyword>
<dbReference type="Pfam" id="PF25596">
    <property type="entry name" value="CPSase_L_D1"/>
    <property type="match status" value="2"/>
</dbReference>
<dbReference type="EC" id="6.3.5.5" evidence="19"/>
<dbReference type="PROSITE" id="PS50975">
    <property type="entry name" value="ATP_GRASP"/>
    <property type="match status" value="2"/>
</dbReference>
<evidence type="ECO:0000256" key="10">
    <source>
        <dbReference type="ARBA" id="ARBA00022741"/>
    </source>
</evidence>
<dbReference type="NCBIfam" id="NF003671">
    <property type="entry name" value="PRK05294.1"/>
    <property type="match status" value="1"/>
</dbReference>
<accession>A0A8H9MAQ8</accession>
<name>A0A8H9MAQ8_9PSEU</name>
<dbReference type="UniPathway" id="UPA00070">
    <property type="reaction ID" value="UER00115"/>
</dbReference>
<dbReference type="FunFam" id="3.30.470.20:FF:000007">
    <property type="entry name" value="Carbamoyl-phosphate synthase large chain"/>
    <property type="match status" value="1"/>
</dbReference>
<dbReference type="Pfam" id="PF02787">
    <property type="entry name" value="CPSase_L_D3"/>
    <property type="match status" value="1"/>
</dbReference>
<comment type="function">
    <text evidence="17 19">Large subunit of the glutamine-dependent carbamoyl phosphate synthetase (CPSase). CPSase catalyzes the formation of carbamoyl phosphate from the ammonia moiety of glutamine, carbonate, and phosphate donated by ATP, constituting the first step of 2 biosynthetic pathways, one leading to arginine and/or urea and the other to pyrimidine nucleotides. The large subunit (synthetase) binds the substrates ammonia (free or transferred from glutamine from the small subunit), hydrogencarbonate and ATP and carries out an ATP-coupled ligase reaction, activating hydrogencarbonate by forming carboxy phosphate which reacts with ammonia to form carbamoyl phosphate.</text>
</comment>
<feature type="binding site" evidence="19">
    <location>
        <position position="795"/>
    </location>
    <ligand>
        <name>ATP</name>
        <dbReference type="ChEBI" id="CHEBI:30616"/>
        <label>2</label>
    </ligand>
</feature>
<dbReference type="NCBIfam" id="NF009455">
    <property type="entry name" value="PRK12815.1"/>
    <property type="match status" value="1"/>
</dbReference>
<evidence type="ECO:0000256" key="9">
    <source>
        <dbReference type="ARBA" id="ARBA00022737"/>
    </source>
</evidence>
<dbReference type="GO" id="GO:0046872">
    <property type="term" value="F:metal ion binding"/>
    <property type="evidence" value="ECO:0007669"/>
    <property type="project" value="UniProtKB-KW"/>
</dbReference>
<feature type="binding site" evidence="19">
    <location>
        <position position="794"/>
    </location>
    <ligand>
        <name>ATP</name>
        <dbReference type="ChEBI" id="CHEBI:30616"/>
        <label>2</label>
    </ligand>
</feature>
<dbReference type="AlphaFoldDB" id="A0A8H9MAQ8"/>
<keyword evidence="6 19" id="KW-0436">Ligase</keyword>
<feature type="binding site" evidence="19">
    <location>
        <position position="762"/>
    </location>
    <ligand>
        <name>ATP</name>
        <dbReference type="ChEBI" id="CHEBI:30616"/>
        <label>2</label>
    </ligand>
</feature>
<dbReference type="InterPro" id="IPR013815">
    <property type="entry name" value="ATP_grasp_subdomain_1"/>
</dbReference>
<feature type="binding site" evidence="19">
    <location>
        <position position="210"/>
    </location>
    <ligand>
        <name>ATP</name>
        <dbReference type="ChEBI" id="CHEBI:30616"/>
        <label>1</label>
    </ligand>
</feature>
<dbReference type="Pfam" id="PF02786">
    <property type="entry name" value="CPSase_L_D2"/>
    <property type="match status" value="2"/>
</dbReference>
<comment type="caution">
    <text evidence="19">Lacks conserved residue(s) required for the propagation of feature annotation.</text>
</comment>
<feature type="binding site" evidence="19">
    <location>
        <position position="129"/>
    </location>
    <ligand>
        <name>ATP</name>
        <dbReference type="ChEBI" id="CHEBI:30616"/>
        <label>1</label>
    </ligand>
</feature>
<feature type="binding site" evidence="19">
    <location>
        <position position="301"/>
    </location>
    <ligand>
        <name>Mn(2+)</name>
        <dbReference type="ChEBI" id="CHEBI:29035"/>
        <label>2</label>
    </ligand>
</feature>
<dbReference type="FunFam" id="1.10.1030.10:FF:000002">
    <property type="entry name" value="Carbamoyl-phosphate synthase large chain"/>
    <property type="match status" value="1"/>
</dbReference>
<feature type="binding site" evidence="19">
    <location>
        <position position="175"/>
    </location>
    <ligand>
        <name>ATP</name>
        <dbReference type="ChEBI" id="CHEBI:30616"/>
        <label>1</label>
    </ligand>
</feature>
<dbReference type="GO" id="GO:0006526">
    <property type="term" value="P:L-arginine biosynthetic process"/>
    <property type="evidence" value="ECO:0007669"/>
    <property type="project" value="UniProtKB-UniRule"/>
</dbReference>
<evidence type="ECO:0000256" key="6">
    <source>
        <dbReference type="ARBA" id="ARBA00022598"/>
    </source>
</evidence>
<dbReference type="InterPro" id="IPR016185">
    <property type="entry name" value="PreATP-grasp_dom_sf"/>
</dbReference>
<dbReference type="SUPFAM" id="SSF48108">
    <property type="entry name" value="Carbamoyl phosphate synthetase, large subunit connection domain"/>
    <property type="match status" value="1"/>
</dbReference>
<dbReference type="PROSITE" id="PS51855">
    <property type="entry name" value="MGS"/>
    <property type="match status" value="1"/>
</dbReference>
<reference evidence="22" key="2">
    <citation type="submission" date="2020-09" db="EMBL/GenBank/DDBJ databases">
        <authorList>
            <person name="Sun Q."/>
            <person name="Zhou Y."/>
        </authorList>
    </citation>
    <scope>NUCLEOTIDE SEQUENCE</scope>
    <source>
        <strain evidence="22">CGMCC 4.7679</strain>
    </source>
</reference>
<dbReference type="PROSITE" id="PS00866">
    <property type="entry name" value="CPSASE_1"/>
    <property type="match status" value="1"/>
</dbReference>
<evidence type="ECO:0000256" key="1">
    <source>
        <dbReference type="ARBA" id="ARBA00001936"/>
    </source>
</evidence>
<feature type="binding site" evidence="19">
    <location>
        <position position="215"/>
    </location>
    <ligand>
        <name>ATP</name>
        <dbReference type="ChEBI" id="CHEBI:30616"/>
        <label>1</label>
    </ligand>
</feature>
<feature type="binding site" evidence="19">
    <location>
        <position position="299"/>
    </location>
    <ligand>
        <name>Mg(2+)</name>
        <dbReference type="ChEBI" id="CHEBI:18420"/>
        <label>2</label>
    </ligand>
</feature>
<dbReference type="PANTHER" id="PTHR11405:SF53">
    <property type="entry name" value="CARBAMOYL-PHOSPHATE SYNTHASE [AMMONIA], MITOCHONDRIAL"/>
    <property type="match status" value="1"/>
</dbReference>
<evidence type="ECO:0000256" key="17">
    <source>
        <dbReference type="ARBA" id="ARBA00057223"/>
    </source>
</evidence>
<feature type="binding site" evidence="19">
    <location>
        <position position="767"/>
    </location>
    <ligand>
        <name>ATP</name>
        <dbReference type="ChEBI" id="CHEBI:30616"/>
        <label>2</label>
    </ligand>
</feature>
<feature type="binding site" evidence="19">
    <location>
        <position position="835"/>
    </location>
    <ligand>
        <name>Mg(2+)</name>
        <dbReference type="ChEBI" id="CHEBI:18420"/>
        <label>3</label>
    </ligand>
</feature>
<keyword evidence="8" id="KW-0479">Metal-binding</keyword>
<dbReference type="Proteomes" id="UP000658656">
    <property type="component" value="Unassembled WGS sequence"/>
</dbReference>
<dbReference type="InterPro" id="IPR036897">
    <property type="entry name" value="CarbamoylP_synth_lsu_oligo_sf"/>
</dbReference>
<dbReference type="GO" id="GO:0006541">
    <property type="term" value="P:glutamine metabolic process"/>
    <property type="evidence" value="ECO:0007669"/>
    <property type="project" value="TreeGrafter"/>
</dbReference>
<keyword evidence="12" id="KW-0460">Magnesium</keyword>
<feature type="binding site" evidence="19">
    <location>
        <position position="299"/>
    </location>
    <ligand>
        <name>ATP</name>
        <dbReference type="ChEBI" id="CHEBI:30616"/>
        <label>1</label>
    </ligand>
</feature>
<dbReference type="Gene3D" id="3.40.50.20">
    <property type="match status" value="2"/>
</dbReference>
<dbReference type="PROSITE" id="PS00867">
    <property type="entry name" value="CPSASE_2"/>
    <property type="match status" value="2"/>
</dbReference>
<feature type="binding site" evidence="19">
    <location>
        <position position="847"/>
    </location>
    <ligand>
        <name>Mg(2+)</name>
        <dbReference type="ChEBI" id="CHEBI:18420"/>
        <label>4</label>
    </ligand>
</feature>
<evidence type="ECO:0000256" key="2">
    <source>
        <dbReference type="ARBA" id="ARBA00004812"/>
    </source>
</evidence>
<dbReference type="HAMAP" id="MF_01210_B">
    <property type="entry name" value="CPSase_L_chain_B"/>
    <property type="match status" value="1"/>
</dbReference>
<feature type="domain" description="MGS-like" evidence="21">
    <location>
        <begin position="958"/>
        <end position="1106"/>
    </location>
</feature>
<evidence type="ECO:0000256" key="4">
    <source>
        <dbReference type="ARBA" id="ARBA00009799"/>
    </source>
</evidence>
<dbReference type="InterPro" id="IPR033937">
    <property type="entry name" value="MGS_CPS_CarB"/>
</dbReference>
<evidence type="ECO:0000256" key="13">
    <source>
        <dbReference type="ARBA" id="ARBA00022975"/>
    </source>
</evidence>
<dbReference type="InterPro" id="IPR006275">
    <property type="entry name" value="CPSase_lsu"/>
</dbReference>
<dbReference type="NCBIfam" id="TIGR01369">
    <property type="entry name" value="CPSaseII_lrg"/>
    <property type="match status" value="1"/>
</dbReference>
<feature type="binding site" evidence="19">
    <location>
        <position position="835"/>
    </location>
    <ligand>
        <name>ATP</name>
        <dbReference type="ChEBI" id="CHEBI:30616"/>
        <label>2</label>
    </ligand>
</feature>
<feature type="binding site" evidence="19">
    <location>
        <position position="243"/>
    </location>
    <ligand>
        <name>ATP</name>
        <dbReference type="ChEBI" id="CHEBI:30616"/>
        <label>1</label>
    </ligand>
</feature>
<dbReference type="GO" id="GO:0005737">
    <property type="term" value="C:cytoplasm"/>
    <property type="evidence" value="ECO:0007669"/>
    <property type="project" value="TreeGrafter"/>
</dbReference>
<keyword evidence="9 19" id="KW-0677">Repeat</keyword>
<feature type="binding site" evidence="19">
    <location>
        <position position="793"/>
    </location>
    <ligand>
        <name>ATP</name>
        <dbReference type="ChEBI" id="CHEBI:30616"/>
        <label>2</label>
    </ligand>
</feature>
<evidence type="ECO:0000256" key="8">
    <source>
        <dbReference type="ARBA" id="ARBA00022723"/>
    </source>
</evidence>
<feature type="binding site" evidence="19">
    <location>
        <position position="849"/>
    </location>
    <ligand>
        <name>Mn(2+)</name>
        <dbReference type="ChEBI" id="CHEBI:29035"/>
        <label>4</label>
    </ligand>
</feature>
<evidence type="ECO:0000256" key="12">
    <source>
        <dbReference type="ARBA" id="ARBA00022842"/>
    </source>
</evidence>
<dbReference type="FunFam" id="3.30.1490.20:FF:000001">
    <property type="entry name" value="Carbamoyl-phosphate synthase large chain"/>
    <property type="match status" value="1"/>
</dbReference>
<dbReference type="GO" id="GO:0044205">
    <property type="term" value="P:'de novo' UMP biosynthetic process"/>
    <property type="evidence" value="ECO:0007669"/>
    <property type="project" value="UniProtKB-UniRule"/>
</dbReference>
<dbReference type="FunFam" id="3.40.50.20:FF:000003">
    <property type="entry name" value="Carbamoyl-phosphate synthase large chain"/>
    <property type="match status" value="1"/>
</dbReference>
<comment type="cofactor">
    <cofactor evidence="19">
        <name>Mg(2+)</name>
        <dbReference type="ChEBI" id="CHEBI:18420"/>
    </cofactor>
    <cofactor evidence="19">
        <name>Mn(2+)</name>
        <dbReference type="ChEBI" id="CHEBI:29035"/>
    </cofactor>
    <text evidence="19">Binds 4 Mg(2+) or Mn(2+) ions per subunit.</text>
</comment>
<dbReference type="RefSeq" id="WP_145933902.1">
    <property type="nucleotide sequence ID" value="NZ_BNAV01000001.1"/>
</dbReference>
<keyword evidence="10 19" id="KW-0547">Nucleotide-binding</keyword>
<dbReference type="SUPFAM" id="SSF52335">
    <property type="entry name" value="Methylglyoxal synthase-like"/>
    <property type="match status" value="1"/>
</dbReference>
<evidence type="ECO:0000256" key="11">
    <source>
        <dbReference type="ARBA" id="ARBA00022840"/>
    </source>
</evidence>
<dbReference type="Gene3D" id="1.10.1030.10">
    <property type="entry name" value="Carbamoyl-phosphate synthetase, large subunit oligomerisation domain"/>
    <property type="match status" value="1"/>
</dbReference>
<dbReference type="InterPro" id="IPR005483">
    <property type="entry name" value="CPSase_dom"/>
</dbReference>
<keyword evidence="13 19" id="KW-0665">Pyrimidine biosynthesis</keyword>
<comment type="pathway">
    <text evidence="2 19">Pyrimidine metabolism; UMP biosynthesis via de novo pathway; (S)-dihydroorotate from bicarbonate: step 1/3.</text>
</comment>
<evidence type="ECO:0000313" key="22">
    <source>
        <dbReference type="EMBL" id="GHF38534.1"/>
    </source>
</evidence>
<keyword evidence="23" id="KW-1185">Reference proteome</keyword>
<dbReference type="SMART" id="SM01096">
    <property type="entry name" value="CPSase_L_D3"/>
    <property type="match status" value="1"/>
</dbReference>
<sequence length="1107" mass="118175">MPKRTDIEHVLVIGSGPIVIGQAAEFDYSGTQACRVLRQEGLRVSLVNSNPATIMTDPEFADATYIEPVTPDFVEKVIAAERPDALLATLGGQTALNTAVALHERGVLEKYGVELIGADIDAIQRGEDRQKFKDIVRAIGGDVPRSRVCHSMDEVRDTVAELGLPVVIRPSFTMGGLGSGMAHTDDELERLASVGLAESPVTEVLIEESVLGWKEYELELMRDRRDNVVVICSIENVDAMGVHTGDSVTVAPAMTLTDREYQHMRDVGIAVLRAVGVDTGGCNIQFAINPDDGRMVVIEMNPRVSRSSALASKATGFPIAKIAAKLAIGYTLDEIRNDITGETPASFEPALDYVVVKVPRFAFEKFPGADPELTTTMKSVGEAMAIGRSFPEALGKALRSIDTQAAGFWTRPDPEGATLENTLEALRTPHDGRLYAVERALRLGATVQQVHEASGLDPWFIDQIALIGEVGAQVRDAAVLDADLLRVAKRTGLSDQQIAALRPELAGEDGVRTLRHRLGVRPVFKTVDTCAAEFAAKTPYHYSAYESDPDAESEVTAQSDKPKVLILGSGPNRIGQGIEFDYSCVHAAMALRDAGYEAVMINCNPETVSTDYDTSDRLYFEPLTFEDVLEVVNAERESGTVAGVIVQLGGQTPLKLAKRLADAGVPIVGTPPEAIHLAEDRGAFGEVLGDAGLPAPKYGTATSFEGAKRVADEIGYPVLVRPSYVLGGRGMEIVYDEASLAGYIRRATEVSPEHPVLVDRFLDDAIEIDVDALFDGEELYLGGVMEHIEEAGIHSGDSSCALPPITLGRQDVETVRASTEAIARGVGVRGLLNVQYALKDDVLYVLEANPRASRTVPFVSKATGVQLAKAASLIMTGTSIKELRERGLLPAEGDGGHLPADAPVAVKEAVLPFHRFRTPEGKGVDSLLGPEMKSTGEVMGVDTSFGEAFAKSQAGAYGSLPTSGRVFVSVANRDKRSLVFPVKRLADLGFEILATSGTAEVLRRNGVACTEVRKHTEDAAGSPVSGPNIVDVILDGGVDMVINTPYGNSGPRIDGYEIRTAAVSRDIPCITTVQGAAAAVHGIEALIRGDIGVRSLQDLQAALRAHG</sequence>
<evidence type="ECO:0000256" key="16">
    <source>
        <dbReference type="ARBA" id="ARBA00048816"/>
    </source>
</evidence>
<evidence type="ECO:0000256" key="15">
    <source>
        <dbReference type="ARBA" id="ARBA00047359"/>
    </source>
</evidence>
<feature type="binding site" evidence="19">
    <location>
        <position position="169"/>
    </location>
    <ligand>
        <name>ATP</name>
        <dbReference type="ChEBI" id="CHEBI:30616"/>
        <label>1</label>
    </ligand>
</feature>
<feature type="binding site" evidence="19">
    <location>
        <position position="847"/>
    </location>
    <ligand>
        <name>Mg(2+)</name>
        <dbReference type="ChEBI" id="CHEBI:18420"/>
        <label>3</label>
    </ligand>
</feature>
<dbReference type="FunFam" id="3.40.50.20:FF:000001">
    <property type="entry name" value="Carbamoyl-phosphate synthase large chain"/>
    <property type="match status" value="1"/>
</dbReference>
<proteinExistence type="inferred from homology"/>
<dbReference type="InterPro" id="IPR005480">
    <property type="entry name" value="CPSase_lsu_oligo"/>
</dbReference>
<evidence type="ECO:0000256" key="7">
    <source>
        <dbReference type="ARBA" id="ARBA00022605"/>
    </source>
</evidence>
<feature type="binding site" evidence="19">
    <location>
        <position position="299"/>
    </location>
    <ligand>
        <name>Mn(2+)</name>
        <dbReference type="ChEBI" id="CHEBI:29035"/>
        <label>2</label>
    </ligand>
</feature>
<dbReference type="FunFam" id="3.30.470.20:FF:000014">
    <property type="entry name" value="Carbamoyl-phosphate synthase large chain"/>
    <property type="match status" value="1"/>
</dbReference>
<comment type="catalytic activity">
    <reaction evidence="16 19">
        <text>hydrogencarbonate + L-glutamine + 2 ATP + H2O = carbamoyl phosphate + L-glutamate + 2 ADP + phosphate + 2 H(+)</text>
        <dbReference type="Rhea" id="RHEA:18633"/>
        <dbReference type="ChEBI" id="CHEBI:15377"/>
        <dbReference type="ChEBI" id="CHEBI:15378"/>
        <dbReference type="ChEBI" id="CHEBI:17544"/>
        <dbReference type="ChEBI" id="CHEBI:29985"/>
        <dbReference type="ChEBI" id="CHEBI:30616"/>
        <dbReference type="ChEBI" id="CHEBI:43474"/>
        <dbReference type="ChEBI" id="CHEBI:58228"/>
        <dbReference type="ChEBI" id="CHEBI:58359"/>
        <dbReference type="ChEBI" id="CHEBI:456216"/>
        <dbReference type="EC" id="6.3.5.5"/>
    </reaction>
</comment>
<comment type="pathway">
    <text evidence="3 19">Amino-acid biosynthesis; L-arginine biosynthesis; carbamoyl phosphate from bicarbonate: step 1/1.</text>
</comment>
<feature type="domain" description="ATP-grasp" evidence="20">
    <location>
        <begin position="133"/>
        <end position="328"/>
    </location>
</feature>
<feature type="binding site" evidence="19">
    <location>
        <position position="285"/>
    </location>
    <ligand>
        <name>Mg(2+)</name>
        <dbReference type="ChEBI" id="CHEBI:18420"/>
        <label>1</label>
    </ligand>
</feature>
<evidence type="ECO:0000256" key="19">
    <source>
        <dbReference type="HAMAP-Rule" id="MF_01210"/>
    </source>
</evidence>
<protein>
    <recommendedName>
        <fullName evidence="19">Carbamoyl phosphate synthase large chain</fullName>
        <ecNumber evidence="19">6.3.4.16</ecNumber>
        <ecNumber evidence="19">6.3.5.5</ecNumber>
    </recommendedName>
    <alternativeName>
        <fullName evidence="19">Carbamoyl phosphate synthetase ammonia chain</fullName>
    </alternativeName>
</protein>
<dbReference type="InterPro" id="IPR011607">
    <property type="entry name" value="MGS-like_dom"/>
</dbReference>
<feature type="binding site" evidence="19">
    <location>
        <position position="285"/>
    </location>
    <ligand>
        <name>Mn(2+)</name>
        <dbReference type="ChEBI" id="CHEBI:29035"/>
        <label>1</label>
    </ligand>
</feature>
<organism evidence="22 23">
    <name type="scientific">Amycolatopsis bartoniae</name>
    <dbReference type="NCBI Taxonomy" id="941986"/>
    <lineage>
        <taxon>Bacteria</taxon>
        <taxon>Bacillati</taxon>
        <taxon>Actinomycetota</taxon>
        <taxon>Actinomycetes</taxon>
        <taxon>Pseudonocardiales</taxon>
        <taxon>Pseudonocardiaceae</taxon>
        <taxon>Amycolatopsis</taxon>
    </lineage>
</organism>
<feature type="binding site" evidence="19">
    <location>
        <position position="285"/>
    </location>
    <ligand>
        <name>ATP</name>
        <dbReference type="ChEBI" id="CHEBI:30616"/>
        <label>1</label>
    </ligand>
</feature>
<feature type="binding site" evidence="19">
    <location>
        <position position="241"/>
    </location>
    <ligand>
        <name>ATP</name>
        <dbReference type="ChEBI" id="CHEBI:30616"/>
        <label>1</label>
    </ligand>
</feature>
<evidence type="ECO:0000256" key="5">
    <source>
        <dbReference type="ARBA" id="ARBA00022571"/>
    </source>
</evidence>
<keyword evidence="14" id="KW-0464">Manganese</keyword>
<dbReference type="HAMAP" id="MF_01210_A">
    <property type="entry name" value="CPSase_L_chain_A"/>
    <property type="match status" value="1"/>
</dbReference>
<feature type="binding site" evidence="19">
    <location>
        <position position="176"/>
    </location>
    <ligand>
        <name>ATP</name>
        <dbReference type="ChEBI" id="CHEBI:30616"/>
        <label>1</label>
    </ligand>
</feature>
<feature type="binding site" evidence="19">
    <location>
        <position position="849"/>
    </location>
    <ligand>
        <name>Mg(2+)</name>
        <dbReference type="ChEBI" id="CHEBI:18420"/>
        <label>4</label>
    </ligand>
</feature>
<dbReference type="GO" id="GO:0004088">
    <property type="term" value="F:carbamoyl-phosphate synthase (glutamine-hydrolyzing) activity"/>
    <property type="evidence" value="ECO:0007669"/>
    <property type="project" value="UniProtKB-UniRule"/>
</dbReference>
<dbReference type="PRINTS" id="PR00098">
    <property type="entry name" value="CPSASE"/>
</dbReference>